<keyword evidence="1" id="KW-0472">Membrane</keyword>
<feature type="transmembrane region" description="Helical" evidence="1">
    <location>
        <begin position="14"/>
        <end position="32"/>
    </location>
</feature>
<keyword evidence="1" id="KW-1133">Transmembrane helix</keyword>
<keyword evidence="3" id="KW-1185">Reference proteome</keyword>
<gene>
    <name evidence="2" type="ORF">FOL47_010129</name>
</gene>
<dbReference type="Proteomes" id="UP000591131">
    <property type="component" value="Unassembled WGS sequence"/>
</dbReference>
<organism evidence="2 3">
    <name type="scientific">Perkinsus chesapeaki</name>
    <name type="common">Clam parasite</name>
    <name type="synonym">Perkinsus andrewsi</name>
    <dbReference type="NCBI Taxonomy" id="330153"/>
    <lineage>
        <taxon>Eukaryota</taxon>
        <taxon>Sar</taxon>
        <taxon>Alveolata</taxon>
        <taxon>Perkinsozoa</taxon>
        <taxon>Perkinsea</taxon>
        <taxon>Perkinsida</taxon>
        <taxon>Perkinsidae</taxon>
        <taxon>Perkinsus</taxon>
    </lineage>
</organism>
<evidence type="ECO:0000313" key="3">
    <source>
        <dbReference type="Proteomes" id="UP000591131"/>
    </source>
</evidence>
<comment type="caution">
    <text evidence="2">The sequence shown here is derived from an EMBL/GenBank/DDBJ whole genome shotgun (WGS) entry which is preliminary data.</text>
</comment>
<name>A0A7J6MQ75_PERCH</name>
<accession>A0A7J6MQ75</accession>
<proteinExistence type="predicted"/>
<protein>
    <submittedName>
        <fullName evidence="2">Uncharacterized protein</fullName>
    </submittedName>
</protein>
<dbReference type="EMBL" id="JAAPAO010000076">
    <property type="protein sequence ID" value="KAF4673749.1"/>
    <property type="molecule type" value="Genomic_DNA"/>
</dbReference>
<dbReference type="AlphaFoldDB" id="A0A7J6MQ75"/>
<keyword evidence="1" id="KW-0812">Transmembrane</keyword>
<reference evidence="2 3" key="1">
    <citation type="submission" date="2020-04" db="EMBL/GenBank/DDBJ databases">
        <title>Perkinsus chesapeaki whole genome sequence.</title>
        <authorList>
            <person name="Bogema D.R."/>
        </authorList>
    </citation>
    <scope>NUCLEOTIDE SEQUENCE [LARGE SCALE GENOMIC DNA]</scope>
    <source>
        <strain evidence="2">ATCC PRA-425</strain>
    </source>
</reference>
<sequence length="156" mass="16932">MPNLPAKTLSTPKLGLVVGVWLIISYGLLTGYKGCDPKPVKWLIKCGKYQGEDKGVNYVMDVFGSSGTSLVIYTKLIFSNATGSASCLNCAFRYSPGYRYYKPLDGEGYCYCLKSVLGFINITKVSGGIALFALHPDSSSVTLFLGYRVVLNRGGR</sequence>
<evidence type="ECO:0000256" key="1">
    <source>
        <dbReference type="SAM" id="Phobius"/>
    </source>
</evidence>
<evidence type="ECO:0000313" key="2">
    <source>
        <dbReference type="EMBL" id="KAF4673749.1"/>
    </source>
</evidence>